<evidence type="ECO:0000256" key="6">
    <source>
        <dbReference type="ARBA" id="ARBA00023136"/>
    </source>
</evidence>
<feature type="transmembrane region" description="Helical" evidence="7">
    <location>
        <begin position="257"/>
        <end position="276"/>
    </location>
</feature>
<dbReference type="InterPro" id="IPR011527">
    <property type="entry name" value="ABC1_TM_dom"/>
</dbReference>
<name>A0AAN9NH94_PHACN</name>
<dbReference type="FunFam" id="3.40.50.300:FF:000218">
    <property type="entry name" value="Multidrug ABC transporter ATP-binding protein"/>
    <property type="match status" value="1"/>
</dbReference>
<keyword evidence="4" id="KW-0067">ATP-binding</keyword>
<keyword evidence="5 7" id="KW-1133">Transmembrane helix</keyword>
<dbReference type="Gene3D" id="3.40.50.300">
    <property type="entry name" value="P-loop containing nucleotide triphosphate hydrolases"/>
    <property type="match status" value="1"/>
</dbReference>
<dbReference type="SMART" id="SM00382">
    <property type="entry name" value="AAA"/>
    <property type="match status" value="1"/>
</dbReference>
<comment type="subcellular location">
    <subcellularLocation>
        <location evidence="1">Membrane</location>
        <topology evidence="1">Multi-pass membrane protein</topology>
    </subcellularLocation>
</comment>
<dbReference type="PANTHER" id="PTHR43394:SF19">
    <property type="entry name" value="ABC TRANSPORTER B FAMILY"/>
    <property type="match status" value="1"/>
</dbReference>
<dbReference type="Proteomes" id="UP001374584">
    <property type="component" value="Unassembled WGS sequence"/>
</dbReference>
<dbReference type="InterPro" id="IPR003593">
    <property type="entry name" value="AAA+_ATPase"/>
</dbReference>
<evidence type="ECO:0000256" key="1">
    <source>
        <dbReference type="ARBA" id="ARBA00004141"/>
    </source>
</evidence>
<dbReference type="CDD" id="cd18572">
    <property type="entry name" value="ABC_6TM_TAP"/>
    <property type="match status" value="1"/>
</dbReference>
<dbReference type="Gene3D" id="1.20.1560.10">
    <property type="entry name" value="ABC transporter type 1, transmembrane domain"/>
    <property type="match status" value="1"/>
</dbReference>
<feature type="domain" description="ABC transporter" evidence="8">
    <location>
        <begin position="434"/>
        <end position="673"/>
    </location>
</feature>
<feature type="domain" description="ABC transmembrane type-1" evidence="9">
    <location>
        <begin position="119"/>
        <end position="400"/>
    </location>
</feature>
<dbReference type="InterPro" id="IPR003439">
    <property type="entry name" value="ABC_transporter-like_ATP-bd"/>
</dbReference>
<dbReference type="SUPFAM" id="SSF90123">
    <property type="entry name" value="ABC transporter transmembrane region"/>
    <property type="match status" value="1"/>
</dbReference>
<evidence type="ECO:0008006" key="12">
    <source>
        <dbReference type="Google" id="ProtNLM"/>
    </source>
</evidence>
<dbReference type="SUPFAM" id="SSF52540">
    <property type="entry name" value="P-loop containing nucleoside triphosphate hydrolases"/>
    <property type="match status" value="1"/>
</dbReference>
<dbReference type="GO" id="GO:0015421">
    <property type="term" value="F:ABC-type oligopeptide transporter activity"/>
    <property type="evidence" value="ECO:0007669"/>
    <property type="project" value="TreeGrafter"/>
</dbReference>
<evidence type="ECO:0000259" key="9">
    <source>
        <dbReference type="PROSITE" id="PS50929"/>
    </source>
</evidence>
<feature type="transmembrane region" description="Helical" evidence="7">
    <location>
        <begin position="118"/>
        <end position="146"/>
    </location>
</feature>
<dbReference type="Pfam" id="PF00664">
    <property type="entry name" value="ABC_membrane"/>
    <property type="match status" value="1"/>
</dbReference>
<evidence type="ECO:0000256" key="3">
    <source>
        <dbReference type="ARBA" id="ARBA00022741"/>
    </source>
</evidence>
<dbReference type="GO" id="GO:0016887">
    <property type="term" value="F:ATP hydrolysis activity"/>
    <property type="evidence" value="ECO:0007669"/>
    <property type="project" value="InterPro"/>
</dbReference>
<dbReference type="InterPro" id="IPR039421">
    <property type="entry name" value="Type_1_exporter"/>
</dbReference>
<dbReference type="GO" id="GO:0005524">
    <property type="term" value="F:ATP binding"/>
    <property type="evidence" value="ECO:0007669"/>
    <property type="project" value="UniProtKB-KW"/>
</dbReference>
<evidence type="ECO:0000313" key="10">
    <source>
        <dbReference type="EMBL" id="KAK7373274.1"/>
    </source>
</evidence>
<reference evidence="10 11" key="1">
    <citation type="submission" date="2024-01" db="EMBL/GenBank/DDBJ databases">
        <title>The genomes of 5 underutilized Papilionoideae crops provide insights into root nodulation and disease resistanc.</title>
        <authorList>
            <person name="Jiang F."/>
        </authorList>
    </citation>
    <scope>NUCLEOTIDE SEQUENCE [LARGE SCALE GENOMIC DNA]</scope>
    <source>
        <strain evidence="10">JINMINGXINNONG_FW02</strain>
        <tissue evidence="10">Leaves</tissue>
    </source>
</reference>
<dbReference type="Pfam" id="PF00005">
    <property type="entry name" value="ABC_tran"/>
    <property type="match status" value="1"/>
</dbReference>
<dbReference type="AlphaFoldDB" id="A0AAN9NH94"/>
<keyword evidence="2 7" id="KW-0812">Transmembrane</keyword>
<evidence type="ECO:0000259" key="8">
    <source>
        <dbReference type="PROSITE" id="PS50893"/>
    </source>
</evidence>
<gene>
    <name evidence="10" type="ORF">VNO80_06674</name>
</gene>
<dbReference type="PROSITE" id="PS50929">
    <property type="entry name" value="ABC_TM1F"/>
    <property type="match status" value="1"/>
</dbReference>
<keyword evidence="11" id="KW-1185">Reference proteome</keyword>
<dbReference type="GO" id="GO:0016020">
    <property type="term" value="C:membrane"/>
    <property type="evidence" value="ECO:0007669"/>
    <property type="project" value="UniProtKB-SubCell"/>
</dbReference>
<dbReference type="InterPro" id="IPR027417">
    <property type="entry name" value="P-loop_NTPase"/>
</dbReference>
<evidence type="ECO:0000256" key="2">
    <source>
        <dbReference type="ARBA" id="ARBA00022692"/>
    </source>
</evidence>
<dbReference type="PANTHER" id="PTHR43394">
    <property type="entry name" value="ATP-DEPENDENT PERMEASE MDL1, MITOCHONDRIAL"/>
    <property type="match status" value="1"/>
</dbReference>
<evidence type="ECO:0000256" key="5">
    <source>
        <dbReference type="ARBA" id="ARBA00022989"/>
    </source>
</evidence>
<keyword evidence="6 7" id="KW-0472">Membrane</keyword>
<dbReference type="PROSITE" id="PS50893">
    <property type="entry name" value="ABC_TRANSPORTER_2"/>
    <property type="match status" value="1"/>
</dbReference>
<organism evidence="10 11">
    <name type="scientific">Phaseolus coccineus</name>
    <name type="common">Scarlet runner bean</name>
    <name type="synonym">Phaseolus multiflorus</name>
    <dbReference type="NCBI Taxonomy" id="3886"/>
    <lineage>
        <taxon>Eukaryota</taxon>
        <taxon>Viridiplantae</taxon>
        <taxon>Streptophyta</taxon>
        <taxon>Embryophyta</taxon>
        <taxon>Tracheophyta</taxon>
        <taxon>Spermatophyta</taxon>
        <taxon>Magnoliopsida</taxon>
        <taxon>eudicotyledons</taxon>
        <taxon>Gunneridae</taxon>
        <taxon>Pentapetalae</taxon>
        <taxon>rosids</taxon>
        <taxon>fabids</taxon>
        <taxon>Fabales</taxon>
        <taxon>Fabaceae</taxon>
        <taxon>Papilionoideae</taxon>
        <taxon>50 kb inversion clade</taxon>
        <taxon>NPAAA clade</taxon>
        <taxon>indigoferoid/millettioid clade</taxon>
        <taxon>Phaseoleae</taxon>
        <taxon>Phaseolus</taxon>
    </lineage>
</organism>
<accession>A0AAN9NH94</accession>
<dbReference type="InterPro" id="IPR036640">
    <property type="entry name" value="ABC1_TM_sf"/>
</dbReference>
<keyword evidence="3" id="KW-0547">Nucleotide-binding</keyword>
<comment type="caution">
    <text evidence="10">The sequence shown here is derived from an EMBL/GenBank/DDBJ whole genome shotgun (WGS) entry which is preliminary data.</text>
</comment>
<evidence type="ECO:0000313" key="11">
    <source>
        <dbReference type="Proteomes" id="UP001374584"/>
    </source>
</evidence>
<evidence type="ECO:0000256" key="7">
    <source>
        <dbReference type="SAM" id="Phobius"/>
    </source>
</evidence>
<dbReference type="EMBL" id="JAYMYR010000003">
    <property type="protein sequence ID" value="KAK7373274.1"/>
    <property type="molecule type" value="Genomic_DNA"/>
</dbReference>
<sequence length="677" mass="75953">MITSPNQNLLRFPHSTIHLTHIPEWNTFVPYISTKPQVHFFYSFTQPGRSETFRIIAPKTRCQLGPLFAKRVGLLGSILPGGSWWALPELREDGVEPTAALTALRRIWELVADERRVAFVAVVSLVIAALSEISMPSILAASIFSAQSGETVAFSRNALFLLLLCLTSGICSGLRSGCFGILNVTLVKHLRENLYTTILFQDISYFDKERVGYLTSRLTADCQRLSHAIGNDLQLILRNTCQGTGAILNLMVLSWPLALSALVICSILSAIFLVYVQYQRKAAKLIQDFTACANDVALETLSSIRTVRAYGTGKREFGRYKQWLQSLALINLRENVASGFWDLIFSTLYRSMQIFALLLVGLSVLRCHVTVEQLTKYVLYCEWLSYATWRLTNSLTSLLQSIGASEQIFQLINLLPSDQFLAKGVKLQRLAGHIRFANVSFYYPARSMMPVLEHLDFSIEENQVIAIVGLSGSGKSTLLNLLLRLYEPSSGQIYIDGFPLGELDIRWLRQHIGYVAQESHHLFHMDIKSNIKYGCPGNIKQEDIEQAAKKAYAHDFISSLPNGYETLVDDNALSGGQKQRIAITRAILRDPVIMILDEATSALDSECEHYVKESLYALKDESKRRTIIIIAHRLSTAKAADKIFVMDDGRIIEMGDHEELMLKDGLYAKLNKIQADI</sequence>
<feature type="transmembrane region" description="Helical" evidence="7">
    <location>
        <begin position="158"/>
        <end position="182"/>
    </location>
</feature>
<protein>
    <recommendedName>
        <fullName evidence="12">ABC transporter B family member 26, chloroplastic</fullName>
    </recommendedName>
</protein>
<proteinExistence type="predicted"/>
<evidence type="ECO:0000256" key="4">
    <source>
        <dbReference type="ARBA" id="ARBA00022840"/>
    </source>
</evidence>